<name>A0A9D3Q334_MEGAT</name>
<evidence type="ECO:0000313" key="2">
    <source>
        <dbReference type="EMBL" id="KAG7473252.1"/>
    </source>
</evidence>
<sequence>MKSRSPVTHLDPVTSSHPEAGRAPRAFRTQEDPFFSAAKQAGSAVHGIPPMCNVQWEVNILGPQQG</sequence>
<protein>
    <submittedName>
        <fullName evidence="2">Uncharacterized protein</fullName>
    </submittedName>
</protein>
<comment type="caution">
    <text evidence="2">The sequence shown here is derived from an EMBL/GenBank/DDBJ whole genome shotgun (WGS) entry which is preliminary data.</text>
</comment>
<keyword evidence="3" id="KW-1185">Reference proteome</keyword>
<dbReference type="AlphaFoldDB" id="A0A9D3Q334"/>
<dbReference type="Proteomes" id="UP001046870">
    <property type="component" value="Chromosome 7"/>
</dbReference>
<organism evidence="2 3">
    <name type="scientific">Megalops atlanticus</name>
    <name type="common">Tarpon</name>
    <name type="synonym">Clupea gigantea</name>
    <dbReference type="NCBI Taxonomy" id="7932"/>
    <lineage>
        <taxon>Eukaryota</taxon>
        <taxon>Metazoa</taxon>
        <taxon>Chordata</taxon>
        <taxon>Craniata</taxon>
        <taxon>Vertebrata</taxon>
        <taxon>Euteleostomi</taxon>
        <taxon>Actinopterygii</taxon>
        <taxon>Neopterygii</taxon>
        <taxon>Teleostei</taxon>
        <taxon>Elopiformes</taxon>
        <taxon>Megalopidae</taxon>
        <taxon>Megalops</taxon>
    </lineage>
</organism>
<gene>
    <name evidence="2" type="ORF">MATL_G00093710</name>
</gene>
<proteinExistence type="predicted"/>
<dbReference type="EMBL" id="JAFDVH010000007">
    <property type="protein sequence ID" value="KAG7473252.1"/>
    <property type="molecule type" value="Genomic_DNA"/>
</dbReference>
<accession>A0A9D3Q334</accession>
<evidence type="ECO:0000256" key="1">
    <source>
        <dbReference type="SAM" id="MobiDB-lite"/>
    </source>
</evidence>
<evidence type="ECO:0000313" key="3">
    <source>
        <dbReference type="Proteomes" id="UP001046870"/>
    </source>
</evidence>
<feature type="region of interest" description="Disordered" evidence="1">
    <location>
        <begin position="1"/>
        <end position="28"/>
    </location>
</feature>
<reference evidence="2" key="1">
    <citation type="submission" date="2021-01" db="EMBL/GenBank/DDBJ databases">
        <authorList>
            <person name="Zahm M."/>
            <person name="Roques C."/>
            <person name="Cabau C."/>
            <person name="Klopp C."/>
            <person name="Donnadieu C."/>
            <person name="Jouanno E."/>
            <person name="Lampietro C."/>
            <person name="Louis A."/>
            <person name="Herpin A."/>
            <person name="Echchiki A."/>
            <person name="Berthelot C."/>
            <person name="Parey E."/>
            <person name="Roest-Crollius H."/>
            <person name="Braasch I."/>
            <person name="Postlethwait J."/>
            <person name="Bobe J."/>
            <person name="Montfort J."/>
            <person name="Bouchez O."/>
            <person name="Begum T."/>
            <person name="Mejri S."/>
            <person name="Adams A."/>
            <person name="Chen W.-J."/>
            <person name="Guiguen Y."/>
        </authorList>
    </citation>
    <scope>NUCLEOTIDE SEQUENCE</scope>
    <source>
        <strain evidence="2">YG-15Mar2019-1</strain>
        <tissue evidence="2">Brain</tissue>
    </source>
</reference>